<evidence type="ECO:0000313" key="5">
    <source>
        <dbReference type="EMBL" id="SER86012.1"/>
    </source>
</evidence>
<evidence type="ECO:0000256" key="2">
    <source>
        <dbReference type="ARBA" id="ARBA00022741"/>
    </source>
</evidence>
<keyword evidence="3 5" id="KW-0067">ATP-binding</keyword>
<proteinExistence type="predicted"/>
<dbReference type="STRING" id="641238.SAMN04490244_103281"/>
<dbReference type="GO" id="GO:0016887">
    <property type="term" value="F:ATP hydrolysis activity"/>
    <property type="evidence" value="ECO:0007669"/>
    <property type="project" value="InterPro"/>
</dbReference>
<dbReference type="CDD" id="cd03219">
    <property type="entry name" value="ABC_Mj1267_LivG_branched"/>
    <property type="match status" value="1"/>
</dbReference>
<dbReference type="PANTHER" id="PTHR45772:SF7">
    <property type="entry name" value="AMINO ACID ABC TRANSPORTER ATP-BINDING PROTEIN"/>
    <property type="match status" value="1"/>
</dbReference>
<dbReference type="GO" id="GO:0005304">
    <property type="term" value="F:L-valine transmembrane transporter activity"/>
    <property type="evidence" value="ECO:0007669"/>
    <property type="project" value="TreeGrafter"/>
</dbReference>
<dbReference type="GO" id="GO:0005886">
    <property type="term" value="C:plasma membrane"/>
    <property type="evidence" value="ECO:0007669"/>
    <property type="project" value="TreeGrafter"/>
</dbReference>
<dbReference type="InterPro" id="IPR003593">
    <property type="entry name" value="AAA+_ATPase"/>
</dbReference>
<dbReference type="OrthoDB" id="9806149at2"/>
<dbReference type="PROSITE" id="PS50893">
    <property type="entry name" value="ABC_TRANSPORTER_2"/>
    <property type="match status" value="1"/>
</dbReference>
<name>A0A1H9SLY2_9RHOB</name>
<dbReference type="InterPro" id="IPR027417">
    <property type="entry name" value="P-loop_NTPase"/>
</dbReference>
<dbReference type="RefSeq" id="WP_092690504.1">
    <property type="nucleotide sequence ID" value="NZ_FOGU01000003.1"/>
</dbReference>
<evidence type="ECO:0000256" key="1">
    <source>
        <dbReference type="ARBA" id="ARBA00022448"/>
    </source>
</evidence>
<dbReference type="InterPro" id="IPR051120">
    <property type="entry name" value="ABC_AA/LPS_Transport"/>
</dbReference>
<dbReference type="EMBL" id="FOGU01000003">
    <property type="protein sequence ID" value="SER86012.1"/>
    <property type="molecule type" value="Genomic_DNA"/>
</dbReference>
<dbReference type="SUPFAM" id="SSF52540">
    <property type="entry name" value="P-loop containing nucleoside triphosphate hydrolases"/>
    <property type="match status" value="1"/>
</dbReference>
<organism evidence="5 6">
    <name type="scientific">Tranquillimonas rosea</name>
    <dbReference type="NCBI Taxonomy" id="641238"/>
    <lineage>
        <taxon>Bacteria</taxon>
        <taxon>Pseudomonadati</taxon>
        <taxon>Pseudomonadota</taxon>
        <taxon>Alphaproteobacteria</taxon>
        <taxon>Rhodobacterales</taxon>
        <taxon>Roseobacteraceae</taxon>
        <taxon>Tranquillimonas</taxon>
    </lineage>
</organism>
<dbReference type="PANTHER" id="PTHR45772">
    <property type="entry name" value="CONSERVED COMPONENT OF ABC TRANSPORTER FOR NATURAL AMINO ACIDS-RELATED"/>
    <property type="match status" value="1"/>
</dbReference>
<dbReference type="Proteomes" id="UP000198885">
    <property type="component" value="Unassembled WGS sequence"/>
</dbReference>
<protein>
    <submittedName>
        <fullName evidence="5">Amino acid/amide ABC transporter ATP-binding protein 1, HAAT family</fullName>
    </submittedName>
</protein>
<gene>
    <name evidence="5" type="ORF">SAMN04490244_103281</name>
</gene>
<keyword evidence="6" id="KW-1185">Reference proteome</keyword>
<sequence>MADAAVKQEEALVVEGLTRRFGALVAVDGVSLRVAPGERRAVLGANGAGKTTLFNMIAGDLPPSEGHISLFGRDITRLSPQKRVLEGVRRTYQKSLVFGGLSVRDNLYVAIRGATGPRLAIWRRVETQPDRDGTGPLAERVGLADRLDAPASELSHGEQRQLELGMALAHTPRLLLLDEPAAGLSTRERESLMAMLADLPRDLTLILIEHDLDIALKAVDFVTVMHNGRLLAEGTPDEIAANQDIQDIYMGKHGQ</sequence>
<feature type="domain" description="ABC transporter" evidence="4">
    <location>
        <begin position="12"/>
        <end position="252"/>
    </location>
</feature>
<dbReference type="GO" id="GO:1903806">
    <property type="term" value="P:L-isoleucine import across plasma membrane"/>
    <property type="evidence" value="ECO:0007669"/>
    <property type="project" value="TreeGrafter"/>
</dbReference>
<dbReference type="Gene3D" id="3.40.50.300">
    <property type="entry name" value="P-loop containing nucleotide triphosphate hydrolases"/>
    <property type="match status" value="1"/>
</dbReference>
<accession>A0A1H9SLY2</accession>
<dbReference type="GO" id="GO:0015188">
    <property type="term" value="F:L-isoleucine transmembrane transporter activity"/>
    <property type="evidence" value="ECO:0007669"/>
    <property type="project" value="TreeGrafter"/>
</dbReference>
<dbReference type="SMART" id="SM00382">
    <property type="entry name" value="AAA"/>
    <property type="match status" value="1"/>
</dbReference>
<evidence type="ECO:0000256" key="3">
    <source>
        <dbReference type="ARBA" id="ARBA00022840"/>
    </source>
</evidence>
<evidence type="ECO:0000259" key="4">
    <source>
        <dbReference type="PROSITE" id="PS50893"/>
    </source>
</evidence>
<dbReference type="InterPro" id="IPR003439">
    <property type="entry name" value="ABC_transporter-like_ATP-bd"/>
</dbReference>
<reference evidence="5 6" key="1">
    <citation type="submission" date="2016-10" db="EMBL/GenBank/DDBJ databases">
        <authorList>
            <person name="de Groot N.N."/>
        </authorList>
    </citation>
    <scope>NUCLEOTIDE SEQUENCE [LARGE SCALE GENOMIC DNA]</scope>
    <source>
        <strain evidence="5 6">DSM 23042</strain>
    </source>
</reference>
<dbReference type="GO" id="GO:1903805">
    <property type="term" value="P:L-valine import across plasma membrane"/>
    <property type="evidence" value="ECO:0007669"/>
    <property type="project" value="TreeGrafter"/>
</dbReference>
<dbReference type="AlphaFoldDB" id="A0A1H9SLY2"/>
<dbReference type="GO" id="GO:0015192">
    <property type="term" value="F:L-phenylalanine transmembrane transporter activity"/>
    <property type="evidence" value="ECO:0007669"/>
    <property type="project" value="TreeGrafter"/>
</dbReference>
<keyword evidence="1" id="KW-0813">Transport</keyword>
<dbReference type="GO" id="GO:0005524">
    <property type="term" value="F:ATP binding"/>
    <property type="evidence" value="ECO:0007669"/>
    <property type="project" value="UniProtKB-KW"/>
</dbReference>
<dbReference type="GO" id="GO:0042941">
    <property type="term" value="P:D-alanine transmembrane transport"/>
    <property type="evidence" value="ECO:0007669"/>
    <property type="project" value="TreeGrafter"/>
</dbReference>
<dbReference type="Pfam" id="PF00005">
    <property type="entry name" value="ABC_tran"/>
    <property type="match status" value="1"/>
</dbReference>
<keyword evidence="2" id="KW-0547">Nucleotide-binding</keyword>
<evidence type="ECO:0000313" key="6">
    <source>
        <dbReference type="Proteomes" id="UP000198885"/>
    </source>
</evidence>
<dbReference type="GO" id="GO:0015808">
    <property type="term" value="P:L-alanine transport"/>
    <property type="evidence" value="ECO:0007669"/>
    <property type="project" value="TreeGrafter"/>
</dbReference>